<comment type="similarity">
    <text evidence="7">Belongs to the DEAD box helicase family. DDX46/PRP5 subfamily.</text>
</comment>
<comment type="caution">
    <text evidence="14">The sequence shown here is derived from an EMBL/GenBank/DDBJ whole genome shotgun (WGS) entry which is preliminary data.</text>
</comment>
<evidence type="ECO:0000256" key="7">
    <source>
        <dbReference type="ARBA" id="ARBA00038511"/>
    </source>
</evidence>
<dbReference type="PANTHER" id="PTHR47958">
    <property type="entry name" value="ATP-DEPENDENT RNA HELICASE DBP3"/>
    <property type="match status" value="1"/>
</dbReference>
<evidence type="ECO:0000256" key="6">
    <source>
        <dbReference type="ARBA" id="ARBA00023187"/>
    </source>
</evidence>
<dbReference type="PROSITE" id="PS51195">
    <property type="entry name" value="Q_MOTIF"/>
    <property type="match status" value="1"/>
</dbReference>
<dbReference type="InterPro" id="IPR014014">
    <property type="entry name" value="RNA_helicase_DEAD_Q_motif"/>
</dbReference>
<dbReference type="InterPro" id="IPR027417">
    <property type="entry name" value="P-loop_NTPase"/>
</dbReference>
<evidence type="ECO:0000256" key="9">
    <source>
        <dbReference type="PROSITE-ProRule" id="PRU00552"/>
    </source>
</evidence>
<feature type="domain" description="Helicase ATP-binding" evidence="11">
    <location>
        <begin position="281"/>
        <end position="460"/>
    </location>
</feature>
<dbReference type="PROSITE" id="PS00039">
    <property type="entry name" value="DEAD_ATP_HELICASE"/>
    <property type="match status" value="1"/>
</dbReference>
<sequence length="816" mass="91739">MDSTEKLRIRQEKLAKWKKQKLEHKVAAPVIQSSKEERLKKLEAWKKKKQEQDVLKQRNTEPENGKVVELDSSKKKKKLRKKRPVFGTSDSESEDEITTSKLFKPNDNDIVSDKSKQMRDHVPNDSEDDEDALDVYIHKLNEKEAPSQEISPSLLGNISEDEDAIDSDSQVSANQDEITDATDILFKKKDKKKVKAVDYGKVQNLLELNKCLYREPDELSSMADKDIEELRLSLDNIKIFGKDCPRPVMKWSQLGLSSDVMHLISNVLHFVTLTPIQSQAIPAIMSGRDVIGISKTGSGKTVAFLLPLVRQIKAQPPLGADETGPIGLILTPTRELAVQIQDEVLQFSKGSNITSICCVGGSELKQQINKLKRGVDIIVATPGRFIDLLTLNSGNLLSPTRISFVVMDEADRLFDLGFGPQVNQIMGCIRPDKQCVLFSATFPSKLRYFASRSLSNPIQITVNSKSLINENIEQRVQIFDEEHVKFEFLLKRISDRLDLHRGEDAKTIIFVASQQLCDLLYDELLLNGINTFPIHAGKPSAERLRNMQRFKETPNGILICTEVLSRGLNVPEVSLVIIYNAAKTVAQYVHTVGRTGRGTNKGVALSFLMVGELASAYILVKCMKEQELRLLPMVAYQKLKEMNDEFSTGLKTGKFRLIQGFGGKGLDHLDELNEAKQSLEYKNFSSTDVQEEEIDEDNVATKMEYTRGKREEGIATTYFAHININDLPQLARWEATKTDTISTVKQETGCNFESRGKFYPEGHGPKGETDEPKLYLIVEGAKESDVTTALELLNTKVRDGIRKATVKDMQSGKYRI</sequence>
<dbReference type="PROSITE" id="PS51192">
    <property type="entry name" value="HELICASE_ATP_BIND_1"/>
    <property type="match status" value="1"/>
</dbReference>
<evidence type="ECO:0000256" key="3">
    <source>
        <dbReference type="ARBA" id="ARBA00022801"/>
    </source>
</evidence>
<proteinExistence type="inferred from homology"/>
<keyword evidence="4" id="KW-0347">Helicase</keyword>
<dbReference type="GO" id="GO:0016787">
    <property type="term" value="F:hydrolase activity"/>
    <property type="evidence" value="ECO:0007669"/>
    <property type="project" value="UniProtKB-KW"/>
</dbReference>
<dbReference type="InterPro" id="IPR000629">
    <property type="entry name" value="RNA-helicase_DEAD-box_CS"/>
</dbReference>
<dbReference type="EMBL" id="CCBQ010000045">
    <property type="protein sequence ID" value="CDO95803.1"/>
    <property type="molecule type" value="Genomic_DNA"/>
</dbReference>
<keyword evidence="6" id="KW-0507">mRNA processing</keyword>
<dbReference type="InterPro" id="IPR014001">
    <property type="entry name" value="Helicase_ATP-bd"/>
</dbReference>
<feature type="compositionally biased region" description="Basic and acidic residues" evidence="10">
    <location>
        <begin position="45"/>
        <end position="73"/>
    </location>
</feature>
<evidence type="ECO:0000256" key="1">
    <source>
        <dbReference type="ARBA" id="ARBA00012552"/>
    </source>
</evidence>
<gene>
    <name evidence="14" type="ORF">KLDO_g4032</name>
</gene>
<dbReference type="CDD" id="cd18787">
    <property type="entry name" value="SF2_C_DEAD"/>
    <property type="match status" value="1"/>
</dbReference>
<dbReference type="GO" id="GO:0008380">
    <property type="term" value="P:RNA splicing"/>
    <property type="evidence" value="ECO:0007669"/>
    <property type="project" value="UniProtKB-KW"/>
</dbReference>
<feature type="region of interest" description="Disordered" evidence="10">
    <location>
        <begin position="45"/>
        <end position="131"/>
    </location>
</feature>
<dbReference type="InterPro" id="IPR011545">
    <property type="entry name" value="DEAD/DEAH_box_helicase_dom"/>
</dbReference>
<dbReference type="Proteomes" id="UP000031516">
    <property type="component" value="Unassembled WGS sequence"/>
</dbReference>
<keyword evidence="2" id="KW-0547">Nucleotide-binding</keyword>
<feature type="compositionally biased region" description="Basic and acidic residues" evidence="10">
    <location>
        <begin position="104"/>
        <end position="124"/>
    </location>
</feature>
<keyword evidence="6" id="KW-0508">mRNA splicing</keyword>
<feature type="compositionally biased region" description="Basic residues" evidence="10">
    <location>
        <begin position="74"/>
        <end position="84"/>
    </location>
</feature>
<evidence type="ECO:0000259" key="13">
    <source>
        <dbReference type="PROSITE" id="PS51195"/>
    </source>
</evidence>
<dbReference type="InterPro" id="IPR056149">
    <property type="entry name" value="PRP5/DDX46/KHDC4_KH"/>
</dbReference>
<protein>
    <recommendedName>
        <fullName evidence="1">RNA helicase</fullName>
        <ecNumber evidence="1">3.6.4.13</ecNumber>
    </recommendedName>
</protein>
<evidence type="ECO:0000256" key="5">
    <source>
        <dbReference type="ARBA" id="ARBA00022840"/>
    </source>
</evidence>
<dbReference type="GO" id="GO:0003724">
    <property type="term" value="F:RNA helicase activity"/>
    <property type="evidence" value="ECO:0007669"/>
    <property type="project" value="UniProtKB-EC"/>
</dbReference>
<dbReference type="Pfam" id="PF00270">
    <property type="entry name" value="DEAD"/>
    <property type="match status" value="1"/>
</dbReference>
<evidence type="ECO:0000256" key="10">
    <source>
        <dbReference type="SAM" id="MobiDB-lite"/>
    </source>
</evidence>
<name>A0A0A8LCI1_9SACH</name>
<keyword evidence="5" id="KW-0067">ATP-binding</keyword>
<comment type="catalytic activity">
    <reaction evidence="8">
        <text>ATP + H2O = ADP + phosphate + H(+)</text>
        <dbReference type="Rhea" id="RHEA:13065"/>
        <dbReference type="ChEBI" id="CHEBI:15377"/>
        <dbReference type="ChEBI" id="CHEBI:15378"/>
        <dbReference type="ChEBI" id="CHEBI:30616"/>
        <dbReference type="ChEBI" id="CHEBI:43474"/>
        <dbReference type="ChEBI" id="CHEBI:456216"/>
        <dbReference type="EC" id="3.6.4.13"/>
    </reaction>
</comment>
<evidence type="ECO:0000259" key="11">
    <source>
        <dbReference type="PROSITE" id="PS51192"/>
    </source>
</evidence>
<evidence type="ECO:0000256" key="4">
    <source>
        <dbReference type="ARBA" id="ARBA00022806"/>
    </source>
</evidence>
<dbReference type="PROSITE" id="PS51194">
    <property type="entry name" value="HELICASE_CTER"/>
    <property type="match status" value="1"/>
</dbReference>
<dbReference type="AlphaFoldDB" id="A0A0A8LCI1"/>
<dbReference type="Pfam" id="PF23469">
    <property type="entry name" value="KH_12"/>
    <property type="match status" value="1"/>
</dbReference>
<evidence type="ECO:0000259" key="12">
    <source>
        <dbReference type="PROSITE" id="PS51194"/>
    </source>
</evidence>
<evidence type="ECO:0000256" key="8">
    <source>
        <dbReference type="ARBA" id="ARBA00047984"/>
    </source>
</evidence>
<evidence type="ECO:0000313" key="15">
    <source>
        <dbReference type="Proteomes" id="UP000031516"/>
    </source>
</evidence>
<reference evidence="14 15" key="1">
    <citation type="submission" date="2014-03" db="EMBL/GenBank/DDBJ databases">
        <title>The genome of Kluyveromyces dobzhanskii.</title>
        <authorList>
            <person name="Nystedt B."/>
            <person name="Astrom S."/>
        </authorList>
    </citation>
    <scope>NUCLEOTIDE SEQUENCE [LARGE SCALE GENOMIC DNA]</scope>
    <source>
        <strain evidence="14 15">CBS 2104</strain>
    </source>
</reference>
<feature type="domain" description="Helicase C-terminal" evidence="12">
    <location>
        <begin position="485"/>
        <end position="654"/>
    </location>
</feature>
<feature type="short sequence motif" description="Q motif" evidence="9">
    <location>
        <begin position="249"/>
        <end position="278"/>
    </location>
</feature>
<dbReference type="Pfam" id="PF00271">
    <property type="entry name" value="Helicase_C"/>
    <property type="match status" value="1"/>
</dbReference>
<accession>A0A0A8LCI1</accession>
<dbReference type="GO" id="GO:0003676">
    <property type="term" value="F:nucleic acid binding"/>
    <property type="evidence" value="ECO:0007669"/>
    <property type="project" value="InterPro"/>
</dbReference>
<keyword evidence="15" id="KW-1185">Reference proteome</keyword>
<keyword evidence="3" id="KW-0378">Hydrolase</keyword>
<evidence type="ECO:0000256" key="2">
    <source>
        <dbReference type="ARBA" id="ARBA00022741"/>
    </source>
</evidence>
<dbReference type="OrthoDB" id="196131at2759"/>
<dbReference type="GO" id="GO:0005524">
    <property type="term" value="F:ATP binding"/>
    <property type="evidence" value="ECO:0007669"/>
    <property type="project" value="UniProtKB-KW"/>
</dbReference>
<dbReference type="Gene3D" id="3.40.50.300">
    <property type="entry name" value="P-loop containing nucleotide triphosphate hydrolases"/>
    <property type="match status" value="2"/>
</dbReference>
<dbReference type="SMART" id="SM00487">
    <property type="entry name" value="DEXDc"/>
    <property type="match status" value="1"/>
</dbReference>
<dbReference type="SMART" id="SM00490">
    <property type="entry name" value="HELICc"/>
    <property type="match status" value="1"/>
</dbReference>
<dbReference type="EC" id="3.6.4.13" evidence="1"/>
<dbReference type="InterPro" id="IPR001650">
    <property type="entry name" value="Helicase_C-like"/>
</dbReference>
<feature type="domain" description="DEAD-box RNA helicase Q" evidence="13">
    <location>
        <begin position="249"/>
        <end position="278"/>
    </location>
</feature>
<evidence type="ECO:0000313" key="14">
    <source>
        <dbReference type="EMBL" id="CDO95803.1"/>
    </source>
</evidence>
<dbReference type="SUPFAM" id="SSF52540">
    <property type="entry name" value="P-loop containing nucleoside triphosphate hydrolases"/>
    <property type="match status" value="2"/>
</dbReference>
<organism evidence="14 15">
    <name type="scientific">Kluyveromyces dobzhanskii CBS 2104</name>
    <dbReference type="NCBI Taxonomy" id="1427455"/>
    <lineage>
        <taxon>Eukaryota</taxon>
        <taxon>Fungi</taxon>
        <taxon>Dikarya</taxon>
        <taxon>Ascomycota</taxon>
        <taxon>Saccharomycotina</taxon>
        <taxon>Saccharomycetes</taxon>
        <taxon>Saccharomycetales</taxon>
        <taxon>Saccharomycetaceae</taxon>
        <taxon>Kluyveromyces</taxon>
    </lineage>
</organism>